<dbReference type="GO" id="GO:0003677">
    <property type="term" value="F:DNA binding"/>
    <property type="evidence" value="ECO:0007669"/>
    <property type="project" value="UniProtKB-KW"/>
</dbReference>
<dbReference type="CDD" id="cd06170">
    <property type="entry name" value="LuxR_C_like"/>
    <property type="match status" value="1"/>
</dbReference>
<dbReference type="EMBL" id="CP025198">
    <property type="protein sequence ID" value="AXE39455.1"/>
    <property type="molecule type" value="Genomic_DNA"/>
</dbReference>
<dbReference type="SUPFAM" id="SSF48452">
    <property type="entry name" value="TPR-like"/>
    <property type="match status" value="1"/>
</dbReference>
<dbReference type="Gene3D" id="1.10.10.10">
    <property type="entry name" value="Winged helix-like DNA-binding domain superfamily/Winged helix DNA-binding domain"/>
    <property type="match status" value="1"/>
</dbReference>
<protein>
    <submittedName>
        <fullName evidence="5">HTH-type transcriptional regulator MalT</fullName>
    </submittedName>
</protein>
<name>A0A344UW07_9ACTN</name>
<dbReference type="PANTHER" id="PTHR44688">
    <property type="entry name" value="DNA-BINDING TRANSCRIPTIONAL ACTIVATOR DEVR_DOSR"/>
    <property type="match status" value="1"/>
</dbReference>
<sequence length="444" mass="47390">MGWPARAVARIWALINVGECGEASAVAQRLRSDLDDGLGPDLSRIARQAVSLVCAEAFLRDGRPGDALPHARTAARRAWQAGARRETIHALGLLAAALVIDGRTAEADARCRAARHLLSGADLRTDSGRALTHLDVWSLVLAEAFVVFRGRDRAGLDMLATELASRGSGTGLRWMIPLVGVLRSTLDKDFGTAAALAQKVRGSVILPGCPPLISQYMADRQGSALIQLGSPGEALELLDGMTSSSGHAVCFPKVRAGAHLQLGRPRSALACTQECVDDAEGHSRLALAAVLVRRAAAFEAVGRPHEADRAFVECLRILEGLGGFVPEIGVPIPALTVIARRVTRLEPDLVRRVLDAIVPSDAMLGVLGERLPDDRLSDREREVARLLVLGLSRRRIADELAVSANTVKTQVRSLYRKLGVGSRREAVARLDAEGFGEPSGPPPR</sequence>
<dbReference type="AlphaFoldDB" id="A0A344UW07"/>
<keyword evidence="2" id="KW-0238">DNA-binding</keyword>
<keyword evidence="1" id="KW-0805">Transcription regulation</keyword>
<dbReference type="Proteomes" id="UP000251995">
    <property type="component" value="Chromosome"/>
</dbReference>
<accession>A0A344UW07</accession>
<dbReference type="InterPro" id="IPR000792">
    <property type="entry name" value="Tscrpt_reg_LuxR_C"/>
</dbReference>
<organism evidence="5 6">
    <name type="scientific">Acidipropionibacterium virtanenii</name>
    <dbReference type="NCBI Taxonomy" id="2057246"/>
    <lineage>
        <taxon>Bacteria</taxon>
        <taxon>Bacillati</taxon>
        <taxon>Actinomycetota</taxon>
        <taxon>Actinomycetes</taxon>
        <taxon>Propionibacteriales</taxon>
        <taxon>Propionibacteriaceae</taxon>
        <taxon>Acidipropionibacterium</taxon>
    </lineage>
</organism>
<keyword evidence="3" id="KW-0804">Transcription</keyword>
<dbReference type="PROSITE" id="PS50043">
    <property type="entry name" value="HTH_LUXR_2"/>
    <property type="match status" value="1"/>
</dbReference>
<evidence type="ECO:0000256" key="2">
    <source>
        <dbReference type="ARBA" id="ARBA00023125"/>
    </source>
</evidence>
<dbReference type="InterPro" id="IPR036388">
    <property type="entry name" value="WH-like_DNA-bd_sf"/>
</dbReference>
<reference evidence="5 6" key="1">
    <citation type="submission" date="2017-12" db="EMBL/GenBank/DDBJ databases">
        <title>The whole genome sequence of the Acidipropionibacterium virtanenii sp. nov. type strain JS278.</title>
        <authorList>
            <person name="Laine P."/>
            <person name="Deptula P."/>
            <person name="Varmanen P."/>
            <person name="Auvinen P."/>
        </authorList>
    </citation>
    <scope>NUCLEOTIDE SEQUENCE [LARGE SCALE GENOMIC DNA]</scope>
    <source>
        <strain evidence="5 6">JS278</strain>
    </source>
</reference>
<feature type="domain" description="HTH luxR-type" evidence="4">
    <location>
        <begin position="369"/>
        <end position="434"/>
    </location>
</feature>
<gene>
    <name evidence="5" type="primary">malT_1</name>
    <name evidence="5" type="ORF">JS278_02312</name>
</gene>
<evidence type="ECO:0000256" key="1">
    <source>
        <dbReference type="ARBA" id="ARBA00023015"/>
    </source>
</evidence>
<evidence type="ECO:0000259" key="4">
    <source>
        <dbReference type="PROSITE" id="PS50043"/>
    </source>
</evidence>
<proteinExistence type="predicted"/>
<dbReference type="GO" id="GO:0006355">
    <property type="term" value="P:regulation of DNA-templated transcription"/>
    <property type="evidence" value="ECO:0007669"/>
    <property type="project" value="InterPro"/>
</dbReference>
<dbReference type="Pfam" id="PF00196">
    <property type="entry name" value="GerE"/>
    <property type="match status" value="1"/>
</dbReference>
<evidence type="ECO:0000313" key="5">
    <source>
        <dbReference type="EMBL" id="AXE39455.1"/>
    </source>
</evidence>
<dbReference type="PANTHER" id="PTHR44688:SF16">
    <property type="entry name" value="DNA-BINDING TRANSCRIPTIONAL ACTIVATOR DEVR_DOSR"/>
    <property type="match status" value="1"/>
</dbReference>
<dbReference type="PRINTS" id="PR00038">
    <property type="entry name" value="HTHLUXR"/>
</dbReference>
<dbReference type="KEGG" id="acij:JS278_02312"/>
<dbReference type="SMART" id="SM00421">
    <property type="entry name" value="HTH_LUXR"/>
    <property type="match status" value="1"/>
</dbReference>
<dbReference type="InterPro" id="IPR016032">
    <property type="entry name" value="Sig_transdc_resp-reg_C-effctor"/>
</dbReference>
<dbReference type="SUPFAM" id="SSF46894">
    <property type="entry name" value="C-terminal effector domain of the bipartite response regulators"/>
    <property type="match status" value="1"/>
</dbReference>
<keyword evidence="6" id="KW-1185">Reference proteome</keyword>
<evidence type="ECO:0000313" key="6">
    <source>
        <dbReference type="Proteomes" id="UP000251995"/>
    </source>
</evidence>
<dbReference type="Gene3D" id="1.25.40.10">
    <property type="entry name" value="Tetratricopeptide repeat domain"/>
    <property type="match status" value="1"/>
</dbReference>
<evidence type="ECO:0000256" key="3">
    <source>
        <dbReference type="ARBA" id="ARBA00023163"/>
    </source>
</evidence>
<dbReference type="InterPro" id="IPR011990">
    <property type="entry name" value="TPR-like_helical_dom_sf"/>
</dbReference>